<name>U4KXH5_PYROM</name>
<dbReference type="Proteomes" id="UP000018144">
    <property type="component" value="Unassembled WGS sequence"/>
</dbReference>
<evidence type="ECO:0000256" key="1">
    <source>
        <dbReference type="ARBA" id="ARBA00004123"/>
    </source>
</evidence>
<evidence type="ECO:0000256" key="5">
    <source>
        <dbReference type="ARBA" id="ARBA00020264"/>
    </source>
</evidence>
<reference evidence="10 11" key="1">
    <citation type="journal article" date="2013" name="PLoS Genet.">
        <title>The genome and development-dependent transcriptomes of Pyronema confluens: a window into fungal evolution.</title>
        <authorList>
            <person name="Traeger S."/>
            <person name="Altegoer F."/>
            <person name="Freitag M."/>
            <person name="Gabaldon T."/>
            <person name="Kempken F."/>
            <person name="Kumar A."/>
            <person name="Marcet-Houben M."/>
            <person name="Poggeler S."/>
            <person name="Stajich J.E."/>
            <person name="Nowrousian M."/>
        </authorList>
    </citation>
    <scope>NUCLEOTIDE SEQUENCE [LARGE SCALE GENOMIC DNA]</scope>
    <source>
        <strain evidence="11">CBS 100304</strain>
        <tissue evidence="10">Vegetative mycelium</tissue>
    </source>
</reference>
<evidence type="ECO:0000256" key="7">
    <source>
        <dbReference type="ARBA" id="ARBA00022694"/>
    </source>
</evidence>
<evidence type="ECO:0000256" key="4">
    <source>
        <dbReference type="ARBA" id="ARBA00009567"/>
    </source>
</evidence>
<dbReference type="PANTHER" id="PTHR15641">
    <property type="entry name" value="ELONGATOR COMPLEX PROTEIN 5"/>
    <property type="match status" value="1"/>
</dbReference>
<evidence type="ECO:0000256" key="3">
    <source>
        <dbReference type="ARBA" id="ARBA00005043"/>
    </source>
</evidence>
<comment type="subcellular location">
    <subcellularLocation>
        <location evidence="2">Cytoplasm</location>
    </subcellularLocation>
    <subcellularLocation>
        <location evidence="1">Nucleus</location>
    </subcellularLocation>
</comment>
<comment type="pathway">
    <text evidence="3">tRNA modification; 5-methoxycarbonylmethyl-2-thiouridine-tRNA biosynthesis.</text>
</comment>
<dbReference type="InterPro" id="IPR019519">
    <property type="entry name" value="Elp5"/>
</dbReference>
<accession>U4KXH5</accession>
<keyword evidence="7" id="KW-0819">tRNA processing</keyword>
<dbReference type="CDD" id="cd19496">
    <property type="entry name" value="Elp5"/>
    <property type="match status" value="1"/>
</dbReference>
<organism evidence="10 11">
    <name type="scientific">Pyronema omphalodes (strain CBS 100304)</name>
    <name type="common">Pyronema confluens</name>
    <dbReference type="NCBI Taxonomy" id="1076935"/>
    <lineage>
        <taxon>Eukaryota</taxon>
        <taxon>Fungi</taxon>
        <taxon>Dikarya</taxon>
        <taxon>Ascomycota</taxon>
        <taxon>Pezizomycotina</taxon>
        <taxon>Pezizomycetes</taxon>
        <taxon>Pezizales</taxon>
        <taxon>Pyronemataceae</taxon>
        <taxon>Pyronema</taxon>
    </lineage>
</organism>
<dbReference type="GO" id="GO:0000049">
    <property type="term" value="F:tRNA binding"/>
    <property type="evidence" value="ECO:0007669"/>
    <property type="project" value="TreeGrafter"/>
</dbReference>
<dbReference type="InterPro" id="IPR027417">
    <property type="entry name" value="P-loop_NTPase"/>
</dbReference>
<gene>
    <name evidence="10" type="ORF">PCON_01264</name>
</gene>
<dbReference type="OrthoDB" id="166907at2759"/>
<evidence type="ECO:0000313" key="11">
    <source>
        <dbReference type="Proteomes" id="UP000018144"/>
    </source>
</evidence>
<keyword evidence="11" id="KW-1185">Reference proteome</keyword>
<dbReference type="GO" id="GO:0005829">
    <property type="term" value="C:cytosol"/>
    <property type="evidence" value="ECO:0007669"/>
    <property type="project" value="TreeGrafter"/>
</dbReference>
<feature type="compositionally biased region" description="Acidic residues" evidence="9">
    <location>
        <begin position="333"/>
        <end position="344"/>
    </location>
</feature>
<dbReference type="Pfam" id="PF10483">
    <property type="entry name" value="Elong_Iki1"/>
    <property type="match status" value="1"/>
</dbReference>
<dbReference type="GO" id="GO:0005634">
    <property type="term" value="C:nucleus"/>
    <property type="evidence" value="ECO:0007669"/>
    <property type="project" value="UniProtKB-SubCell"/>
</dbReference>
<evidence type="ECO:0000256" key="9">
    <source>
        <dbReference type="SAM" id="MobiDB-lite"/>
    </source>
</evidence>
<dbReference type="UniPathway" id="UPA00988"/>
<keyword evidence="6" id="KW-0963">Cytoplasm</keyword>
<proteinExistence type="inferred from homology"/>
<keyword evidence="8" id="KW-0539">Nucleus</keyword>
<dbReference type="GO" id="GO:0033588">
    <property type="term" value="C:elongator holoenzyme complex"/>
    <property type="evidence" value="ECO:0007669"/>
    <property type="project" value="InterPro"/>
</dbReference>
<dbReference type="PANTHER" id="PTHR15641:SF1">
    <property type="entry name" value="ELONGATOR COMPLEX PROTEIN 5"/>
    <property type="match status" value="1"/>
</dbReference>
<evidence type="ECO:0000256" key="8">
    <source>
        <dbReference type="ARBA" id="ARBA00023242"/>
    </source>
</evidence>
<dbReference type="Gene3D" id="3.40.50.300">
    <property type="entry name" value="P-loop containing nucleotide triphosphate hydrolases"/>
    <property type="match status" value="1"/>
</dbReference>
<evidence type="ECO:0000313" key="10">
    <source>
        <dbReference type="EMBL" id="CCX04244.1"/>
    </source>
</evidence>
<dbReference type="STRING" id="1076935.U4KXH5"/>
<evidence type="ECO:0000256" key="2">
    <source>
        <dbReference type="ARBA" id="ARBA00004496"/>
    </source>
</evidence>
<dbReference type="eggNOG" id="ENOG502QQIZ">
    <property type="taxonomic scope" value="Eukaryota"/>
</dbReference>
<comment type="similarity">
    <text evidence="4">Belongs to the ELP5 family.</text>
</comment>
<dbReference type="EMBL" id="HF935194">
    <property type="protein sequence ID" value="CCX04244.1"/>
    <property type="molecule type" value="Genomic_DNA"/>
</dbReference>
<dbReference type="GO" id="GO:0002098">
    <property type="term" value="P:tRNA wobble uridine modification"/>
    <property type="evidence" value="ECO:0007669"/>
    <property type="project" value="InterPro"/>
</dbReference>
<evidence type="ECO:0000256" key="6">
    <source>
        <dbReference type="ARBA" id="ARBA00022490"/>
    </source>
</evidence>
<dbReference type="OMA" id="WEPESTF"/>
<protein>
    <recommendedName>
        <fullName evidence="5">Elongator complex protein 5</fullName>
    </recommendedName>
</protein>
<feature type="region of interest" description="Disordered" evidence="9">
    <location>
        <begin position="322"/>
        <end position="344"/>
    </location>
</feature>
<dbReference type="AlphaFoldDB" id="U4KXH5"/>
<sequence length="344" mass="37472">MSLDHRRTHNLLLISRLLSLRDSTSPFTLILDTLSQSSRPLVSEYILRATSQKIPILFISFNSFSPPGVAGAGGLTVIRAHRLPISALQTQITTHLSSLPSKRCLLIIDSLNPLCSSSPSSLAPFLSSLISPTTTLIATFSLDIPLSMPPEASGSAYPDSAPSPLVLLKYFATTILEVRSITHMLEGKKARDRSLVEPGWGLEEGKEGAVVGLGATPREGTVVVMEYRRKSGRGVTEGFFLPAGAGFKETLLPGGIREKVILLEDHPEWRVSEQVKERGNGFEDEEGPKSTFSLGLTEEQRKKRDEVVLPYFDAQREGGIGGGGAILFTPDREIDDFDDEEDEI</sequence>